<evidence type="ECO:0000256" key="1">
    <source>
        <dbReference type="ARBA" id="ARBA00023172"/>
    </source>
</evidence>
<dbReference type="RefSeq" id="WP_112280146.1">
    <property type="nucleotide sequence ID" value="NZ_MASW01000001.1"/>
</dbReference>
<protein>
    <recommendedName>
        <fullName evidence="5">Tyr recombinase domain-containing protein</fullName>
    </recommendedName>
</protein>
<keyword evidence="2" id="KW-0472">Membrane</keyword>
<organism evidence="3 4">
    <name type="scientific">Prauserella muralis</name>
    <dbReference type="NCBI Taxonomy" id="588067"/>
    <lineage>
        <taxon>Bacteria</taxon>
        <taxon>Bacillati</taxon>
        <taxon>Actinomycetota</taxon>
        <taxon>Actinomycetes</taxon>
        <taxon>Pseudonocardiales</taxon>
        <taxon>Pseudonocardiaceae</taxon>
        <taxon>Prauserella</taxon>
    </lineage>
</organism>
<name>A0A2V4BN93_9PSEU</name>
<dbReference type="InterPro" id="IPR013762">
    <property type="entry name" value="Integrase-like_cat_sf"/>
</dbReference>
<keyword evidence="4" id="KW-1185">Reference proteome</keyword>
<dbReference type="InterPro" id="IPR011010">
    <property type="entry name" value="DNA_brk_join_enz"/>
</dbReference>
<evidence type="ECO:0000313" key="4">
    <source>
        <dbReference type="Proteomes" id="UP000249915"/>
    </source>
</evidence>
<keyword evidence="2" id="KW-0812">Transmembrane</keyword>
<dbReference type="GO" id="GO:0003677">
    <property type="term" value="F:DNA binding"/>
    <property type="evidence" value="ECO:0007669"/>
    <property type="project" value="InterPro"/>
</dbReference>
<accession>A0A2V4BN93</accession>
<dbReference type="GO" id="GO:0006310">
    <property type="term" value="P:DNA recombination"/>
    <property type="evidence" value="ECO:0007669"/>
    <property type="project" value="UniProtKB-KW"/>
</dbReference>
<evidence type="ECO:0000313" key="3">
    <source>
        <dbReference type="EMBL" id="PXY32103.1"/>
    </source>
</evidence>
<reference evidence="3 4" key="1">
    <citation type="submission" date="2016-07" db="EMBL/GenBank/DDBJ databases">
        <title>Draft genome sequence of Prauserella muralis DSM 45305, isolated from a mould-covered wall in an indoor environment.</title>
        <authorList>
            <person name="Ruckert C."/>
            <person name="Albersmeier A."/>
            <person name="Jiang C.-L."/>
            <person name="Jiang Y."/>
            <person name="Kalinowski J."/>
            <person name="Schneider O."/>
            <person name="Winkler A."/>
            <person name="Zotchev S.B."/>
        </authorList>
    </citation>
    <scope>NUCLEOTIDE SEQUENCE [LARGE SCALE GENOMIC DNA]</scope>
    <source>
        <strain evidence="3 4">DSM 45305</strain>
    </source>
</reference>
<dbReference type="SUPFAM" id="SSF56349">
    <property type="entry name" value="DNA breaking-rejoining enzymes"/>
    <property type="match status" value="1"/>
</dbReference>
<proteinExistence type="predicted"/>
<dbReference type="Proteomes" id="UP000249915">
    <property type="component" value="Unassembled WGS sequence"/>
</dbReference>
<feature type="transmembrane region" description="Helical" evidence="2">
    <location>
        <begin position="58"/>
        <end position="76"/>
    </location>
</feature>
<dbReference type="AlphaFoldDB" id="A0A2V4BN93"/>
<evidence type="ECO:0000256" key="2">
    <source>
        <dbReference type="SAM" id="Phobius"/>
    </source>
</evidence>
<dbReference type="Gene3D" id="1.10.443.10">
    <property type="entry name" value="Intergrase catalytic core"/>
    <property type="match status" value="1"/>
</dbReference>
<sequence length="127" mass="14469">MPGEIENETDPRRPTRRYANLLFTCGDGQPNHRADWSNISRPAAEQMRLRSGFSLRDLWHYFAAVLIFGGANVKMVRLVMGHTIPTVTFSTYVGYWPDAMHQTGRSWSWHSVDRGCARGQGGVSMRR</sequence>
<evidence type="ECO:0008006" key="5">
    <source>
        <dbReference type="Google" id="ProtNLM"/>
    </source>
</evidence>
<dbReference type="GO" id="GO:0015074">
    <property type="term" value="P:DNA integration"/>
    <property type="evidence" value="ECO:0007669"/>
    <property type="project" value="InterPro"/>
</dbReference>
<keyword evidence="1" id="KW-0233">DNA recombination</keyword>
<dbReference type="EMBL" id="MASW01000001">
    <property type="protein sequence ID" value="PXY32103.1"/>
    <property type="molecule type" value="Genomic_DNA"/>
</dbReference>
<comment type="caution">
    <text evidence="3">The sequence shown here is derived from an EMBL/GenBank/DDBJ whole genome shotgun (WGS) entry which is preliminary data.</text>
</comment>
<keyword evidence="2" id="KW-1133">Transmembrane helix</keyword>
<gene>
    <name evidence="3" type="ORF">BAY60_07330</name>
</gene>